<organism evidence="3">
    <name type="scientific">Aphanomyces invadans</name>
    <dbReference type="NCBI Taxonomy" id="157072"/>
    <lineage>
        <taxon>Eukaryota</taxon>
        <taxon>Sar</taxon>
        <taxon>Stramenopiles</taxon>
        <taxon>Oomycota</taxon>
        <taxon>Saprolegniomycetes</taxon>
        <taxon>Saprolegniales</taxon>
        <taxon>Verrucalvaceae</taxon>
        <taxon>Aphanomyces</taxon>
    </lineage>
</organism>
<dbReference type="eggNOG" id="ENOG502SW5Z">
    <property type="taxonomic scope" value="Eukaryota"/>
</dbReference>
<reference evidence="3" key="1">
    <citation type="submission" date="2013-12" db="EMBL/GenBank/DDBJ databases">
        <title>The Genome Sequence of Aphanomyces invadans NJM9701.</title>
        <authorList>
            <consortium name="The Broad Institute Genomics Platform"/>
            <person name="Russ C."/>
            <person name="Tyler B."/>
            <person name="van West P."/>
            <person name="Dieguez-Uribeondo J."/>
            <person name="Young S.K."/>
            <person name="Zeng Q."/>
            <person name="Gargeya S."/>
            <person name="Fitzgerald M."/>
            <person name="Abouelleil A."/>
            <person name="Alvarado L."/>
            <person name="Chapman S.B."/>
            <person name="Gainer-Dewar J."/>
            <person name="Goldberg J."/>
            <person name="Griggs A."/>
            <person name="Gujja S."/>
            <person name="Hansen M."/>
            <person name="Howarth C."/>
            <person name="Imamovic A."/>
            <person name="Ireland A."/>
            <person name="Larimer J."/>
            <person name="McCowan C."/>
            <person name="Murphy C."/>
            <person name="Pearson M."/>
            <person name="Poon T.W."/>
            <person name="Priest M."/>
            <person name="Roberts A."/>
            <person name="Saif S."/>
            <person name="Shea T."/>
            <person name="Sykes S."/>
            <person name="Wortman J."/>
            <person name="Nusbaum C."/>
            <person name="Birren B."/>
        </authorList>
    </citation>
    <scope>NUCLEOTIDE SEQUENCE [LARGE SCALE GENOMIC DNA]</scope>
    <source>
        <strain evidence="3">NJM9701</strain>
    </source>
</reference>
<dbReference type="RefSeq" id="XP_008866688.1">
    <property type="nucleotide sequence ID" value="XM_008868466.1"/>
</dbReference>
<keyword evidence="1" id="KW-0175">Coiled coil</keyword>
<name>A0A024UH94_9STRA</name>
<dbReference type="OrthoDB" id="78645at2759"/>
<protein>
    <recommendedName>
        <fullName evidence="4">START domain-containing protein</fullName>
    </recommendedName>
</protein>
<dbReference type="VEuPathDB" id="FungiDB:H310_04216"/>
<dbReference type="STRING" id="157072.A0A024UH94"/>
<dbReference type="GeneID" id="20081266"/>
<evidence type="ECO:0000313" key="3">
    <source>
        <dbReference type="EMBL" id="ETW05247.1"/>
    </source>
</evidence>
<accession>A0A024UH94</accession>
<evidence type="ECO:0000256" key="2">
    <source>
        <dbReference type="SAM" id="MobiDB-lite"/>
    </source>
</evidence>
<feature type="coiled-coil region" evidence="1">
    <location>
        <begin position="104"/>
        <end position="131"/>
    </location>
</feature>
<evidence type="ECO:0000256" key="1">
    <source>
        <dbReference type="SAM" id="Coils"/>
    </source>
</evidence>
<evidence type="ECO:0008006" key="4">
    <source>
        <dbReference type="Google" id="ProtNLM"/>
    </source>
</evidence>
<dbReference type="EMBL" id="KI913957">
    <property type="protein sequence ID" value="ETW05247.1"/>
    <property type="molecule type" value="Genomic_DNA"/>
</dbReference>
<sequence length="462" mass="51714">MAMDGSDEALLSDLHFLIATDEQVQDDFSYLCDLLDESMSDPFDGGPANVDDTSESGGGCNADLNLQKMMPPLVTDVAEKPASTKRKAGVKDTFPDTGARNRFQYRQRQELKALKMQVEQLQAKLAAETLKSSTRLIRAGDISPWEQAARKELFERNRALAENKQLKEALDEHLTFVDHMQNLFKKKPRLLAKNPSSEEWQAYKLAAQHSLRVAAIHAIADRQFQRMQSAFIQAGLFNTTSDKPVVSGSPRVLPDGQILIELRRQFTLPVPYSVVGTACWNVMKTRMDECGPTETMETIDAHTVYHKSAQCVAGVIVHSNSIRRYYAGTNRDVVVWRTVLEDALVPHMSRGSVNNECGWMEVAPTRDDNPHPCRMTFLIHIAVNSVDHAKVHGDAMDQYNAGIERFGLNAGDFRENYDVPLPNEIMGAHMARGKRFQDALQAGVGAAIAQYYEQLHRESQSH</sequence>
<proteinExistence type="predicted"/>
<dbReference type="AlphaFoldDB" id="A0A024UH94"/>
<gene>
    <name evidence="3" type="ORF">H310_04216</name>
</gene>
<feature type="region of interest" description="Disordered" evidence="2">
    <location>
        <begin position="79"/>
        <end position="98"/>
    </location>
</feature>